<feature type="compositionally biased region" description="Low complexity" evidence="2">
    <location>
        <begin position="303"/>
        <end position="312"/>
    </location>
</feature>
<feature type="domain" description="FF" evidence="4">
    <location>
        <begin position="569"/>
        <end position="627"/>
    </location>
</feature>
<dbReference type="AlphaFoldDB" id="A0A8K0JEY5"/>
<evidence type="ECO:0000313" key="6">
    <source>
        <dbReference type="Proteomes" id="UP000812966"/>
    </source>
</evidence>
<dbReference type="GO" id="GO:0005634">
    <property type="term" value="C:nucleus"/>
    <property type="evidence" value="ECO:0007669"/>
    <property type="project" value="TreeGrafter"/>
</dbReference>
<dbReference type="PANTHER" id="PTHR15377">
    <property type="entry name" value="TRANSCRIPTION ELONGATION REGULATOR 1"/>
    <property type="match status" value="1"/>
</dbReference>
<sequence length="913" mass="104012">MDPTSSQSTPNGGLPGPGPIPPPPPPQVMNMNPPLPPNWSEHKAPNGTSYYYNNLTKQSTYTRPLPTGIAPSFPPPSVPQTLNVGVGPSPYSHTQPFGQPFNPHGHLVNPHGLAPQFPAPVLAPGLASTQNKPNTNTNSTEEKNKKKKEKPKQKNPIPGTSWLKVTTNLNNVFYTDPSTKVSSWVIPDEIKDAVEAFEASLKAQAKKEKEEKAEEERARAEERRLADLRERERIRLELEEEKRKGVEVEKRRKREADRERERKRKERDGEGDDDAGEEEQEEGEDGRRAKKMVKLDEQEGDVEMNNTENNGNNDEDDPEARPELDSEDEEAMAIGPIDESDEEAWQRAVAAEIARETKIKDRQKKENKAAKKAREEEALGRVFQLPPPPQAEGQGQDQVRDQIQGQGQGQGLPTGVARVQVDLNPDEGKALFKSLLYEKDISPFAPWETSLPLFINDPRYVLLPSEKLRQEVYEDYCREVARNRRLGKTKPAGTSSSPSTTAGETSGKKDPEREYKSLLRAEVKSTRTIWEDFRRAWRKDRRFFDYGKDDKQREKVFRDHLRELGERKRADAKRAERDFMDLLREHDEIKPDSDWLQVKRGMTSDPRYDAVGSSSLRAELFQRHVKSLGAQAESSRTETPEEVAARKARERKEKAQASLRERQQQVQGEKMRLERDVQKSKLGAGREDGEREFGSLLIQAVREHNASWQETIPQLEKDPRWEHPALTLADKHGMFIAHLQSLAHKRLDALHKLFLAHAPSLDTPFEDVYPEIVNDFAVTRLGLTPEKLQSRYEEWQRVRFQQSKAEFQALLKESSFVDFWGRMKNKALASQGVIPNEDSDEEDDGGDETGGKANLEIMAKQIDLKEMHDVLQHDKRYLVFDHVPEEREAWLREYLAGLDNALANLHVQAQHSA</sequence>
<dbReference type="Proteomes" id="UP000812966">
    <property type="component" value="Unassembled WGS sequence"/>
</dbReference>
<evidence type="ECO:0000313" key="5">
    <source>
        <dbReference type="EMBL" id="KAG7527712.1"/>
    </source>
</evidence>
<feature type="compositionally biased region" description="Acidic residues" evidence="2">
    <location>
        <begin position="269"/>
        <end position="284"/>
    </location>
</feature>
<feature type="compositionally biased region" description="Basic and acidic residues" evidence="2">
    <location>
        <begin position="635"/>
        <end position="688"/>
    </location>
</feature>
<feature type="compositionally biased region" description="Pro residues" evidence="2">
    <location>
        <begin position="16"/>
        <end position="37"/>
    </location>
</feature>
<dbReference type="InterPro" id="IPR001202">
    <property type="entry name" value="WW_dom"/>
</dbReference>
<feature type="compositionally biased region" description="Polar residues" evidence="2">
    <location>
        <begin position="46"/>
        <end position="62"/>
    </location>
</feature>
<evidence type="ECO:0008006" key="7">
    <source>
        <dbReference type="Google" id="ProtNLM"/>
    </source>
</evidence>
<evidence type="ECO:0000256" key="2">
    <source>
        <dbReference type="SAM" id="MobiDB-lite"/>
    </source>
</evidence>
<feature type="domain" description="FF" evidence="4">
    <location>
        <begin position="425"/>
        <end position="479"/>
    </location>
</feature>
<feature type="region of interest" description="Disordered" evidence="2">
    <location>
        <begin position="484"/>
        <end position="513"/>
    </location>
</feature>
<dbReference type="SMART" id="SM00456">
    <property type="entry name" value="WW"/>
    <property type="match status" value="2"/>
</dbReference>
<reference evidence="5" key="1">
    <citation type="submission" date="2020-04" db="EMBL/GenBank/DDBJ databases">
        <title>Analysis of mating type loci in Filobasidium floriforme.</title>
        <authorList>
            <person name="Nowrousian M."/>
        </authorList>
    </citation>
    <scope>NUCLEOTIDE SEQUENCE</scope>
    <source>
        <strain evidence="5">CBS 6242</strain>
    </source>
</reference>
<comment type="caution">
    <text evidence="5">The sequence shown here is derived from an EMBL/GenBank/DDBJ whole genome shotgun (WGS) entry which is preliminary data.</text>
</comment>
<dbReference type="Pfam" id="PF00397">
    <property type="entry name" value="WW"/>
    <property type="match status" value="1"/>
</dbReference>
<dbReference type="SUPFAM" id="SSF51045">
    <property type="entry name" value="WW domain"/>
    <property type="match status" value="1"/>
</dbReference>
<dbReference type="Gene3D" id="2.20.70.10">
    <property type="match status" value="2"/>
</dbReference>
<organism evidence="5 6">
    <name type="scientific">Filobasidium floriforme</name>
    <dbReference type="NCBI Taxonomy" id="5210"/>
    <lineage>
        <taxon>Eukaryota</taxon>
        <taxon>Fungi</taxon>
        <taxon>Dikarya</taxon>
        <taxon>Basidiomycota</taxon>
        <taxon>Agaricomycotina</taxon>
        <taxon>Tremellomycetes</taxon>
        <taxon>Filobasidiales</taxon>
        <taxon>Filobasidiaceae</taxon>
        <taxon>Filobasidium</taxon>
    </lineage>
</organism>
<dbReference type="FunFam" id="1.10.10.440:FF:000044">
    <property type="entry name" value="Transcription elongation regulator 1"/>
    <property type="match status" value="1"/>
</dbReference>
<dbReference type="EMBL" id="JABELV010000240">
    <property type="protein sequence ID" value="KAG7527712.1"/>
    <property type="molecule type" value="Genomic_DNA"/>
</dbReference>
<keyword evidence="6" id="KW-1185">Reference proteome</keyword>
<feature type="compositionally biased region" description="Low complexity" evidence="2">
    <location>
        <begin position="489"/>
        <end position="505"/>
    </location>
</feature>
<dbReference type="SMART" id="SM00441">
    <property type="entry name" value="FF"/>
    <property type="match status" value="5"/>
</dbReference>
<evidence type="ECO:0000259" key="3">
    <source>
        <dbReference type="PROSITE" id="PS50020"/>
    </source>
</evidence>
<dbReference type="PANTHER" id="PTHR15377:SF3">
    <property type="entry name" value="WW DOMAIN-CONTAINING PROTEIN"/>
    <property type="match status" value="1"/>
</dbReference>
<feature type="compositionally biased region" description="Acidic residues" evidence="2">
    <location>
        <begin position="837"/>
        <end position="847"/>
    </location>
</feature>
<feature type="domain" description="WW" evidence="3">
    <location>
        <begin position="33"/>
        <end position="66"/>
    </location>
</feature>
<dbReference type="InterPro" id="IPR045148">
    <property type="entry name" value="TCRG1-like"/>
</dbReference>
<feature type="region of interest" description="Disordered" evidence="2">
    <location>
        <begin position="628"/>
        <end position="688"/>
    </location>
</feature>
<dbReference type="InterPro" id="IPR002713">
    <property type="entry name" value="FF_domain"/>
</dbReference>
<feature type="region of interest" description="Disordered" evidence="2">
    <location>
        <begin position="831"/>
        <end position="851"/>
    </location>
</feature>
<keyword evidence="1" id="KW-0677">Repeat</keyword>
<feature type="compositionally biased region" description="Basic and acidic residues" evidence="2">
    <location>
        <begin position="359"/>
        <end position="379"/>
    </location>
</feature>
<feature type="domain" description="WW" evidence="3">
    <location>
        <begin position="162"/>
        <end position="189"/>
    </location>
</feature>
<dbReference type="GO" id="GO:0003712">
    <property type="term" value="F:transcription coregulator activity"/>
    <property type="evidence" value="ECO:0007669"/>
    <property type="project" value="TreeGrafter"/>
</dbReference>
<dbReference type="Pfam" id="PF01846">
    <property type="entry name" value="FF"/>
    <property type="match status" value="2"/>
</dbReference>
<proteinExistence type="predicted"/>
<dbReference type="GO" id="GO:0070063">
    <property type="term" value="F:RNA polymerase binding"/>
    <property type="evidence" value="ECO:0007669"/>
    <property type="project" value="InterPro"/>
</dbReference>
<dbReference type="InterPro" id="IPR036020">
    <property type="entry name" value="WW_dom_sf"/>
</dbReference>
<gene>
    <name evidence="5" type="ORF">FFLO_06660</name>
</gene>
<feature type="region of interest" description="Disordered" evidence="2">
    <location>
        <begin position="1"/>
        <end position="162"/>
    </location>
</feature>
<dbReference type="PROSITE" id="PS01159">
    <property type="entry name" value="WW_DOMAIN_1"/>
    <property type="match status" value="2"/>
</dbReference>
<evidence type="ECO:0000256" key="1">
    <source>
        <dbReference type="ARBA" id="ARBA00022737"/>
    </source>
</evidence>
<dbReference type="PROSITE" id="PS50020">
    <property type="entry name" value="WW_DOMAIN_2"/>
    <property type="match status" value="2"/>
</dbReference>
<dbReference type="SUPFAM" id="SSF81698">
    <property type="entry name" value="FF domain"/>
    <property type="match status" value="3"/>
</dbReference>
<feature type="region of interest" description="Disordered" evidence="2">
    <location>
        <begin position="202"/>
        <end position="344"/>
    </location>
</feature>
<dbReference type="InterPro" id="IPR036517">
    <property type="entry name" value="FF_domain_sf"/>
</dbReference>
<dbReference type="PROSITE" id="PS51676">
    <property type="entry name" value="FF"/>
    <property type="match status" value="2"/>
</dbReference>
<protein>
    <recommendedName>
        <fullName evidence="7">Transcription elongation regulator 1</fullName>
    </recommendedName>
</protein>
<dbReference type="OrthoDB" id="410044at2759"/>
<dbReference type="CDD" id="cd00201">
    <property type="entry name" value="WW"/>
    <property type="match status" value="1"/>
</dbReference>
<evidence type="ECO:0000259" key="4">
    <source>
        <dbReference type="PROSITE" id="PS51676"/>
    </source>
</evidence>
<feature type="compositionally biased region" description="Basic and acidic residues" evidence="2">
    <location>
        <begin position="205"/>
        <end position="260"/>
    </location>
</feature>
<feature type="compositionally biased region" description="Low complexity" evidence="2">
    <location>
        <begin position="393"/>
        <end position="405"/>
    </location>
</feature>
<accession>A0A8K0JEY5</accession>
<name>A0A8K0JEY5_9TREE</name>
<dbReference type="Gene3D" id="1.10.10.440">
    <property type="entry name" value="FF domain"/>
    <property type="match status" value="5"/>
</dbReference>
<feature type="region of interest" description="Disordered" evidence="2">
    <location>
        <begin position="359"/>
        <end position="413"/>
    </location>
</feature>